<dbReference type="InterPro" id="IPR019775">
    <property type="entry name" value="WD40_repeat_CS"/>
</dbReference>
<evidence type="ECO:0000259" key="4">
    <source>
        <dbReference type="Pfam" id="PF13676"/>
    </source>
</evidence>
<dbReference type="RefSeq" id="WP_153342467.1">
    <property type="nucleotide sequence ID" value="NZ_WEGI01000006.1"/>
</dbReference>
<feature type="repeat" description="WD" evidence="3">
    <location>
        <begin position="1007"/>
        <end position="1048"/>
    </location>
</feature>
<feature type="repeat" description="WD" evidence="3">
    <location>
        <begin position="921"/>
        <end position="962"/>
    </location>
</feature>
<feature type="domain" description="TIR" evidence="4">
    <location>
        <begin position="4"/>
        <end position="115"/>
    </location>
</feature>
<dbReference type="Proteomes" id="UP000431401">
    <property type="component" value="Unassembled WGS sequence"/>
</dbReference>
<sequence>MRLFLSHSSRNNVQAVALLRWLVEQRPALADNIFLDLDENSGIAQGVRWRDAMARALARCEATICLTSRDWHTSTECVAEYLTAVNLGKRVFVVRLEPITDPDPTREWQRCDLFGDGPVTELPVDGDGEPMRWQTEGLHRLLDGLGDAGIGAENFPWPPAKDPDRSPYRGWRPFDAVDAAVYFGRDVQIKAGLEAVRRMRSAGGEAMFVVLGASGTGKSSFLRAGLLPRLAREDRHFLVLDIMRPERRALTGAHGLAAVLHSTRTRLGLTTPAFGEIKSALPDIDRVRELLVQIQHAARERWPSGGADAPPPTLLLPVDQAEELFLADAGTQGEQFLTLLGLLLAEPEEAGTQQVSIKAAVTIRTDRYEQLQNAVQLKTVPRFVFDALEPLPRTQFKEVITAPAARADDTAPLRIEPELVDRLLTDGNHGADTLPLLALTLSRLYDDYATSGVLTVENYRAMGGIDRVVHTEIESLLATDPQLRLRQLEILRSAFVPALATVDPDTDQPMRRIARWDELPEEAHRLLGGFVDKRLLVKDRRDGEVVVEVALESLLRQWDSLAAWLSAQADDLKAVDRLERAADSWDRNGRDESWLWEGSRLAEAETLSAKTEYRRRLQPVREFLHASRHRQQDRLTALRRRAQALTALLVVAVVVAGLAGVGFWRAGTASNQARAASVQAQARTREAVGRQLVAEAQAILEQRRSGGDIRALQEILAAHSLAPSPETASALVGALYERRQTGKIVDTGSAVWDVTLSQDGRRVTTSDLGVKLRVWDAASGTLVAQPRIADSGRALAGIQFKRFSSDGHAAVTVDGLGGPLRVWDVASGRPIGRPLNVDIGLLGSVDVSPDGRRIITGGQDRTVRLWDLESGQPIGQPLIGHTNAVSSVAFSPDGRRVVSGSFDATVRLWDTESQQPIGQPLIGHTYIVRRVAFSPDGRRVVSGSSDRTARLWDAESGRQIGPPLTGHTDYVSSVAFSPDGRWVVTGDWGGILRFWDTETGQMIGRPLIGHTAGVQKVAFSPDGNRLVSGSQDGTVRLWDTDPGYLVGRALIGHHGIVSSVAFSPDGKRIASGSEDTTVRLWDVRSGQPIGDPLVGHTKGVEHVAFGPDGRKLVSVSYDRTMRLWDTGTGQPIGAPLTDLGNGVPNAVFTRDGKRVVSSSDTQLLFWDAESGRRAGEVAVGTVDANSTVFTPDGKRAATRGRDRTVRLWDLESGKQAGALSDIDSQSVTTMAFSPDGKRLVIIGADHTLRTWDVESGRPLGGPMVGHGDIVKTVAFSPDGKRIVSGSHDKTVRLWDAESGQPLGGPMTGHTNIIWSVAFSPDGMLAASGSWDTTVRVWSVFEADPGKLCAKLTSNMSRRDWAQWVHIPNQPYIELCPGLPISAD</sequence>
<dbReference type="SUPFAM" id="SSF52200">
    <property type="entry name" value="Toll/Interleukin receptor TIR domain"/>
    <property type="match status" value="1"/>
</dbReference>
<name>A0A7K0DNX8_9NOCA</name>
<protein>
    <recommendedName>
        <fullName evidence="8">TIR domain-containing protein</fullName>
    </recommendedName>
</protein>
<dbReference type="Pfam" id="PF00400">
    <property type="entry name" value="WD40"/>
    <property type="match status" value="11"/>
</dbReference>
<feature type="repeat" description="WD" evidence="3">
    <location>
        <begin position="1050"/>
        <end position="1091"/>
    </location>
</feature>
<dbReference type="InterPro" id="IPR020472">
    <property type="entry name" value="WD40_PAC1"/>
</dbReference>
<feature type="repeat" description="WD" evidence="3">
    <location>
        <begin position="1306"/>
        <end position="1339"/>
    </location>
</feature>
<dbReference type="PRINTS" id="PR00320">
    <property type="entry name" value="GPROTEINBRPT"/>
</dbReference>
<dbReference type="SUPFAM" id="SSF50978">
    <property type="entry name" value="WD40 repeat-like"/>
    <property type="match status" value="2"/>
</dbReference>
<organism evidence="6 7">
    <name type="scientific">Nocardia aurantia</name>
    <dbReference type="NCBI Taxonomy" id="2585199"/>
    <lineage>
        <taxon>Bacteria</taxon>
        <taxon>Bacillati</taxon>
        <taxon>Actinomycetota</taxon>
        <taxon>Actinomycetes</taxon>
        <taxon>Mycobacteriales</taxon>
        <taxon>Nocardiaceae</taxon>
        <taxon>Nocardia</taxon>
    </lineage>
</organism>
<dbReference type="SUPFAM" id="SSF50998">
    <property type="entry name" value="Quinoprotein alcohol dehydrogenase-like"/>
    <property type="match status" value="1"/>
</dbReference>
<feature type="repeat" description="WD" evidence="3">
    <location>
        <begin position="835"/>
        <end position="876"/>
    </location>
</feature>
<dbReference type="InterPro" id="IPR011047">
    <property type="entry name" value="Quinoprotein_ADH-like_sf"/>
</dbReference>
<dbReference type="PANTHER" id="PTHR44019:SF8">
    <property type="entry name" value="POC1 CENTRIOLAR PROTEIN HOMOLOG"/>
    <property type="match status" value="1"/>
</dbReference>
<evidence type="ECO:0000256" key="2">
    <source>
        <dbReference type="ARBA" id="ARBA00022737"/>
    </source>
</evidence>
<comment type="caution">
    <text evidence="6">The sequence shown here is derived from an EMBL/GenBank/DDBJ whole genome shotgun (WGS) entry which is preliminary data.</text>
</comment>
<evidence type="ECO:0000313" key="6">
    <source>
        <dbReference type="EMBL" id="MQY27387.1"/>
    </source>
</evidence>
<dbReference type="InterPro" id="IPR015943">
    <property type="entry name" value="WD40/YVTN_repeat-like_dom_sf"/>
</dbReference>
<dbReference type="Gene3D" id="2.130.10.10">
    <property type="entry name" value="YVTN repeat-like/Quinoprotein amine dehydrogenase"/>
    <property type="match status" value="5"/>
</dbReference>
<evidence type="ECO:0000256" key="3">
    <source>
        <dbReference type="PROSITE-ProRule" id="PRU00221"/>
    </source>
</evidence>
<dbReference type="Pfam" id="PF13676">
    <property type="entry name" value="TIR_2"/>
    <property type="match status" value="1"/>
</dbReference>
<dbReference type="Gene3D" id="3.40.50.10140">
    <property type="entry name" value="Toll/interleukin-1 receptor homology (TIR) domain"/>
    <property type="match status" value="1"/>
</dbReference>
<evidence type="ECO:0000313" key="7">
    <source>
        <dbReference type="Proteomes" id="UP000431401"/>
    </source>
</evidence>
<feature type="repeat" description="WD" evidence="3">
    <location>
        <begin position="964"/>
        <end position="1005"/>
    </location>
</feature>
<dbReference type="EMBL" id="WEGI01000006">
    <property type="protein sequence ID" value="MQY27387.1"/>
    <property type="molecule type" value="Genomic_DNA"/>
</dbReference>
<accession>A0A7K0DNX8</accession>
<evidence type="ECO:0008006" key="8">
    <source>
        <dbReference type="Google" id="ProtNLM"/>
    </source>
</evidence>
<feature type="repeat" description="WD" evidence="3">
    <location>
        <begin position="1189"/>
        <end position="1218"/>
    </location>
</feature>
<reference evidence="6 7" key="1">
    <citation type="submission" date="2019-10" db="EMBL/GenBank/DDBJ databases">
        <title>Nocardia macrotermitis sp. nov. and Nocardia aurantia sp. nov., isolated from the gut of fungus growing-termite Macrotermes natalensis.</title>
        <authorList>
            <person name="Benndorf R."/>
            <person name="Schwitalla J."/>
            <person name="Martin K."/>
            <person name="De Beer W."/>
            <person name="Kaster A.-K."/>
            <person name="Vollmers J."/>
            <person name="Poulsen M."/>
            <person name="Beemelmanns C."/>
        </authorList>
    </citation>
    <scope>NUCLEOTIDE SEQUENCE [LARGE SCALE GENOMIC DNA]</scope>
    <source>
        <strain evidence="6 7">RB56</strain>
    </source>
</reference>
<dbReference type="InterPro" id="IPR001680">
    <property type="entry name" value="WD40_rpt"/>
</dbReference>
<proteinExistence type="predicted"/>
<dbReference type="InterPro" id="IPR049052">
    <property type="entry name" value="nSTAND1"/>
</dbReference>
<dbReference type="SMART" id="SM00320">
    <property type="entry name" value="WD40"/>
    <property type="match status" value="13"/>
</dbReference>
<keyword evidence="7" id="KW-1185">Reference proteome</keyword>
<dbReference type="CDD" id="cd00200">
    <property type="entry name" value="WD40"/>
    <property type="match status" value="1"/>
</dbReference>
<gene>
    <name evidence="6" type="ORF">NRB56_29700</name>
</gene>
<feature type="repeat" description="WD" evidence="3">
    <location>
        <begin position="1263"/>
        <end position="1304"/>
    </location>
</feature>
<feature type="repeat" description="WD" evidence="3">
    <location>
        <begin position="1093"/>
        <end position="1134"/>
    </location>
</feature>
<dbReference type="PROSITE" id="PS50294">
    <property type="entry name" value="WD_REPEATS_REGION"/>
    <property type="match status" value="10"/>
</dbReference>
<dbReference type="OrthoDB" id="134501at2"/>
<dbReference type="Pfam" id="PF20703">
    <property type="entry name" value="nSTAND1"/>
    <property type="match status" value="1"/>
</dbReference>
<feature type="repeat" description="WD" evidence="3">
    <location>
        <begin position="1220"/>
        <end position="1261"/>
    </location>
</feature>
<dbReference type="InterPro" id="IPR050505">
    <property type="entry name" value="WDR55/POC1"/>
</dbReference>
<keyword evidence="1 3" id="KW-0853">WD repeat</keyword>
<evidence type="ECO:0000259" key="5">
    <source>
        <dbReference type="Pfam" id="PF20703"/>
    </source>
</evidence>
<dbReference type="InterPro" id="IPR000157">
    <property type="entry name" value="TIR_dom"/>
</dbReference>
<dbReference type="GO" id="GO:0007165">
    <property type="term" value="P:signal transduction"/>
    <property type="evidence" value="ECO:0007669"/>
    <property type="project" value="InterPro"/>
</dbReference>
<keyword evidence="2" id="KW-0677">Repeat</keyword>
<dbReference type="PROSITE" id="PS00678">
    <property type="entry name" value="WD_REPEATS_1"/>
    <property type="match status" value="6"/>
</dbReference>
<feature type="domain" description="Novel STAND NTPase 1" evidence="5">
    <location>
        <begin position="167"/>
        <end position="592"/>
    </location>
</feature>
<evidence type="ECO:0000256" key="1">
    <source>
        <dbReference type="ARBA" id="ARBA00022574"/>
    </source>
</evidence>
<dbReference type="InterPro" id="IPR035897">
    <property type="entry name" value="Toll_tir_struct_dom_sf"/>
</dbReference>
<dbReference type="PANTHER" id="PTHR44019">
    <property type="entry name" value="WD REPEAT-CONTAINING PROTEIN 55"/>
    <property type="match status" value="1"/>
</dbReference>
<feature type="repeat" description="WD" evidence="3">
    <location>
        <begin position="878"/>
        <end position="919"/>
    </location>
</feature>
<dbReference type="InterPro" id="IPR036322">
    <property type="entry name" value="WD40_repeat_dom_sf"/>
</dbReference>
<dbReference type="PROSITE" id="PS50082">
    <property type="entry name" value="WD_REPEATS_2"/>
    <property type="match status" value="11"/>
</dbReference>